<evidence type="ECO:0000313" key="3">
    <source>
        <dbReference type="Proteomes" id="UP001497392"/>
    </source>
</evidence>
<dbReference type="Proteomes" id="UP001497392">
    <property type="component" value="Unassembled WGS sequence"/>
</dbReference>
<reference evidence="2 3" key="1">
    <citation type="submission" date="2024-06" db="EMBL/GenBank/DDBJ databases">
        <authorList>
            <person name="Kraege A."/>
            <person name="Thomma B."/>
        </authorList>
    </citation>
    <scope>NUCLEOTIDE SEQUENCE [LARGE SCALE GENOMIC DNA]</scope>
</reference>
<proteinExistence type="predicted"/>
<evidence type="ECO:0000256" key="1">
    <source>
        <dbReference type="SAM" id="MobiDB-lite"/>
    </source>
</evidence>
<accession>A0ABP1FNI8</accession>
<protein>
    <submittedName>
        <fullName evidence="2">G2782 protein</fullName>
    </submittedName>
</protein>
<comment type="caution">
    <text evidence="2">The sequence shown here is derived from an EMBL/GenBank/DDBJ whole genome shotgun (WGS) entry which is preliminary data.</text>
</comment>
<feature type="region of interest" description="Disordered" evidence="1">
    <location>
        <begin position="149"/>
        <end position="180"/>
    </location>
</feature>
<feature type="compositionally biased region" description="Basic residues" evidence="1">
    <location>
        <begin position="168"/>
        <end position="180"/>
    </location>
</feature>
<dbReference type="EMBL" id="CAXHTA020000004">
    <property type="protein sequence ID" value="CAL5220724.1"/>
    <property type="molecule type" value="Genomic_DNA"/>
</dbReference>
<evidence type="ECO:0000313" key="2">
    <source>
        <dbReference type="EMBL" id="CAL5220724.1"/>
    </source>
</evidence>
<name>A0ABP1FNI8_9CHLO</name>
<gene>
    <name evidence="2" type="primary">g2782</name>
    <name evidence="2" type="ORF">VP750_LOCUS2383</name>
</gene>
<keyword evidence="3" id="KW-1185">Reference proteome</keyword>
<organism evidence="2 3">
    <name type="scientific">Coccomyxa viridis</name>
    <dbReference type="NCBI Taxonomy" id="1274662"/>
    <lineage>
        <taxon>Eukaryota</taxon>
        <taxon>Viridiplantae</taxon>
        <taxon>Chlorophyta</taxon>
        <taxon>core chlorophytes</taxon>
        <taxon>Trebouxiophyceae</taxon>
        <taxon>Trebouxiophyceae incertae sedis</taxon>
        <taxon>Coccomyxaceae</taxon>
        <taxon>Coccomyxa</taxon>
    </lineage>
</organism>
<sequence length="180" mass="20080">MSGEEAVAIAENWEEYTGTASPIFSTLVDKLLRKSIRTAILEIVKAHVSSKQGKDGKVDTAALRQMIRRKIREKQRAGAYLVTEDEGHDASIAMQRPIGVSSEPSHHSQGSERERRCVDMENVKACADDVATHLHAKQQQMQVAYAKRLLESASPPKARSNEGERRRKESKKKVVRKGFG</sequence>